<feature type="domain" description="YheO-like" evidence="1">
    <location>
        <begin position="7"/>
        <end position="115"/>
    </location>
</feature>
<dbReference type="PANTHER" id="PTHR35568:SF1">
    <property type="entry name" value="TRANSCRIPTIONAL REGULATOR DAUR"/>
    <property type="match status" value="1"/>
</dbReference>
<dbReference type="PANTHER" id="PTHR35568">
    <property type="entry name" value="TRANSCRIPTIONAL REGULATOR DAUR"/>
    <property type="match status" value="1"/>
</dbReference>
<evidence type="ECO:0000259" key="1">
    <source>
        <dbReference type="Pfam" id="PF08348"/>
    </source>
</evidence>
<reference evidence="3" key="1">
    <citation type="submission" date="2016-04" db="EMBL/GenBank/DDBJ databases">
        <authorList>
            <person name="Evans L.H."/>
            <person name="Alamgir A."/>
            <person name="Owens N."/>
            <person name="Weber N.D."/>
            <person name="Virtaneva K."/>
            <person name="Barbian K."/>
            <person name="Babar A."/>
            <person name="Rosenke K."/>
        </authorList>
    </citation>
    <scope>NUCLEOTIDE SEQUENCE</scope>
    <source>
        <strain evidence="3">86</strain>
    </source>
</reference>
<evidence type="ECO:0000259" key="2">
    <source>
        <dbReference type="Pfam" id="PF13309"/>
    </source>
</evidence>
<dbReference type="InterPro" id="IPR013559">
    <property type="entry name" value="YheO"/>
</dbReference>
<accession>A0A212KEE2</accession>
<sequence length="227" mass="24903">MTDAKVLQQYAAVAEFFSKVFADNVEIAIHSLEDLDASTVAIFNNHVSGRDIGAPMTNFGLELLESRQHEHCDYIVNYKGVAKGGTPLRSSTFFIRNEGRLIGFLCVNTDISAYLGMFGELKKLIHVENGDGATPVADKQHAETFPRTLQEIVSDTVSDYISATQTPPDAFSVKDKTEITRRLAEQGLFRFKGGIGVAAAALGISEPTIYRYVAKLPKNTLKQETVL</sequence>
<dbReference type="InterPro" id="IPR039445">
    <property type="entry name" value="DauR-like_HTH"/>
</dbReference>
<dbReference type="EMBL" id="FLUQ01000006">
    <property type="protein sequence ID" value="SBW10100.1"/>
    <property type="molecule type" value="Genomic_DNA"/>
</dbReference>
<name>A0A212KEE2_9DELT</name>
<dbReference type="Pfam" id="PF08348">
    <property type="entry name" value="PAS_6"/>
    <property type="match status" value="1"/>
</dbReference>
<gene>
    <name evidence="3" type="ORF">KL86DPRO_60031</name>
</gene>
<dbReference type="AlphaFoldDB" id="A0A212KEE2"/>
<organism evidence="3">
    <name type="scientific">uncultured delta proteobacterium</name>
    <dbReference type="NCBI Taxonomy" id="34034"/>
    <lineage>
        <taxon>Bacteria</taxon>
        <taxon>Deltaproteobacteria</taxon>
        <taxon>environmental samples</taxon>
    </lineage>
</organism>
<dbReference type="Pfam" id="PF13309">
    <property type="entry name" value="HTH_22"/>
    <property type="match status" value="1"/>
</dbReference>
<protein>
    <recommendedName>
        <fullName evidence="4">YheO-like domain-containing protein</fullName>
    </recommendedName>
</protein>
<feature type="domain" description="Transcriptional regulator DauR-like HTH" evidence="2">
    <location>
        <begin position="154"/>
        <end position="213"/>
    </location>
</feature>
<evidence type="ECO:0008006" key="4">
    <source>
        <dbReference type="Google" id="ProtNLM"/>
    </source>
</evidence>
<proteinExistence type="predicted"/>
<evidence type="ECO:0000313" key="3">
    <source>
        <dbReference type="EMBL" id="SBW10100.1"/>
    </source>
</evidence>
<dbReference type="InterPro" id="IPR039446">
    <property type="entry name" value="DauR-like"/>
</dbReference>